<evidence type="ECO:0000259" key="2">
    <source>
        <dbReference type="PROSITE" id="PS51525"/>
    </source>
</evidence>
<feature type="domain" description="NET" evidence="2">
    <location>
        <begin position="152"/>
        <end position="234"/>
    </location>
</feature>
<dbReference type="AlphaFoldDB" id="A0A9X6NPW8"/>
<dbReference type="FunFam" id="1.20.1270.220:FF:000001">
    <property type="entry name" value="bromodomain-containing protein 2 isoform X1"/>
    <property type="match status" value="1"/>
</dbReference>
<feature type="compositionally biased region" description="Basic and acidic residues" evidence="1">
    <location>
        <begin position="256"/>
        <end position="267"/>
    </location>
</feature>
<evidence type="ECO:0000313" key="3">
    <source>
        <dbReference type="EMBL" id="OWA53739.1"/>
    </source>
</evidence>
<dbReference type="GO" id="GO:0006355">
    <property type="term" value="P:regulation of DNA-templated transcription"/>
    <property type="evidence" value="ECO:0007669"/>
    <property type="project" value="TreeGrafter"/>
</dbReference>
<dbReference type="GO" id="GO:0000785">
    <property type="term" value="C:chromatin"/>
    <property type="evidence" value="ECO:0007669"/>
    <property type="project" value="TreeGrafter"/>
</dbReference>
<dbReference type="GO" id="GO:0005634">
    <property type="term" value="C:nucleus"/>
    <property type="evidence" value="ECO:0007669"/>
    <property type="project" value="TreeGrafter"/>
</dbReference>
<evidence type="ECO:0000256" key="1">
    <source>
        <dbReference type="SAM" id="MobiDB-lite"/>
    </source>
</evidence>
<dbReference type="InterPro" id="IPR038336">
    <property type="entry name" value="NET_sf"/>
</dbReference>
<feature type="region of interest" description="Disordered" evidence="1">
    <location>
        <begin position="227"/>
        <end position="303"/>
    </location>
</feature>
<dbReference type="Gene3D" id="1.20.1270.220">
    <property type="match status" value="1"/>
</dbReference>
<dbReference type="PANTHER" id="PTHR22880">
    <property type="entry name" value="FALZ-RELATED BROMODOMAIN-CONTAINING PROTEINS"/>
    <property type="match status" value="1"/>
</dbReference>
<dbReference type="OrthoDB" id="21449at2759"/>
<evidence type="ECO:0000313" key="4">
    <source>
        <dbReference type="Proteomes" id="UP000192578"/>
    </source>
</evidence>
<dbReference type="EMBL" id="MTYJ01000342">
    <property type="protein sequence ID" value="OWA53739.1"/>
    <property type="molecule type" value="Genomic_DNA"/>
</dbReference>
<sequence length="303" mass="32116">MTTTRTAEPTTLRRCLNFNSKSKKLQQSVALMAEMKPKKIVKPVKTEFPPPLPPIKETKAKTVKAATPVVEKPPPAPGAARKGRPPGSTNKPKKDKLAEAEAAAAEKAAKSPKKPKEKAESPKKSPGKPGRKKKNLGVSGDGEIPPPPVYDSDEEEAVPMSMSYDETRNLSLDINRLPPDKLGLIVNIIQSREPGLKDSNPDEIEIDFATLKPATLRELEVYVNSILKKPLGRGGEDSAEKKGSSGPSKAPPVKKPAAETKGKDKKPVAGANSGRLSGSSSESASESESESESAASSSQGDSD</sequence>
<dbReference type="InterPro" id="IPR027353">
    <property type="entry name" value="NET_dom"/>
</dbReference>
<comment type="caution">
    <text evidence="3">The sequence shown here is derived from an EMBL/GenBank/DDBJ whole genome shotgun (WGS) entry which is preliminary data.</text>
</comment>
<name>A0A9X6NPW8_HYPEX</name>
<dbReference type="Proteomes" id="UP000192578">
    <property type="component" value="Unassembled WGS sequence"/>
</dbReference>
<feature type="compositionally biased region" description="Low complexity" evidence="1">
    <location>
        <begin position="292"/>
        <end position="303"/>
    </location>
</feature>
<gene>
    <name evidence="3" type="ORF">BV898_18161</name>
</gene>
<reference evidence="4" key="1">
    <citation type="submission" date="2017-01" db="EMBL/GenBank/DDBJ databases">
        <title>Comparative genomics of anhydrobiosis in the tardigrade Hypsibius dujardini.</title>
        <authorList>
            <person name="Yoshida Y."/>
            <person name="Koutsovoulos G."/>
            <person name="Laetsch D."/>
            <person name="Stevens L."/>
            <person name="Kumar S."/>
            <person name="Horikawa D."/>
            <person name="Ishino K."/>
            <person name="Komine S."/>
            <person name="Tomita M."/>
            <person name="Blaxter M."/>
            <person name="Arakawa K."/>
        </authorList>
    </citation>
    <scope>NUCLEOTIDE SEQUENCE [LARGE SCALE GENOMIC DNA]</scope>
    <source>
        <strain evidence="4">Z151</strain>
    </source>
</reference>
<dbReference type="PANTHER" id="PTHR22880:SF225">
    <property type="entry name" value="BROMODOMAIN-CONTAINING PROTEIN BET-1-RELATED"/>
    <property type="match status" value="1"/>
</dbReference>
<protein>
    <submittedName>
        <fullName evidence="3">Bromodomain-containing protein 3</fullName>
    </submittedName>
</protein>
<dbReference type="InterPro" id="IPR050935">
    <property type="entry name" value="Bromo_chromatin_reader"/>
</dbReference>
<dbReference type="GO" id="GO:0006338">
    <property type="term" value="P:chromatin remodeling"/>
    <property type="evidence" value="ECO:0007669"/>
    <property type="project" value="TreeGrafter"/>
</dbReference>
<accession>A0A9X6NPW8</accession>
<keyword evidence="4" id="KW-1185">Reference proteome</keyword>
<dbReference type="PROSITE" id="PS51525">
    <property type="entry name" value="NET"/>
    <property type="match status" value="1"/>
</dbReference>
<feature type="compositionally biased region" description="Basic and acidic residues" evidence="1">
    <location>
        <begin position="234"/>
        <end position="243"/>
    </location>
</feature>
<dbReference type="Pfam" id="PF17035">
    <property type="entry name" value="BET"/>
    <property type="match status" value="1"/>
</dbReference>
<feature type="region of interest" description="Disordered" evidence="1">
    <location>
        <begin position="42"/>
        <end position="161"/>
    </location>
</feature>
<organism evidence="3 4">
    <name type="scientific">Hypsibius exemplaris</name>
    <name type="common">Freshwater tardigrade</name>
    <dbReference type="NCBI Taxonomy" id="2072580"/>
    <lineage>
        <taxon>Eukaryota</taxon>
        <taxon>Metazoa</taxon>
        <taxon>Ecdysozoa</taxon>
        <taxon>Tardigrada</taxon>
        <taxon>Eutardigrada</taxon>
        <taxon>Parachela</taxon>
        <taxon>Hypsibioidea</taxon>
        <taxon>Hypsibiidae</taxon>
        <taxon>Hypsibius</taxon>
    </lineage>
</organism>
<proteinExistence type="predicted"/>
<feature type="compositionally biased region" description="Basic residues" evidence="1">
    <location>
        <begin position="125"/>
        <end position="135"/>
    </location>
</feature>